<feature type="transmembrane region" description="Helical" evidence="1">
    <location>
        <begin position="74"/>
        <end position="95"/>
    </location>
</feature>
<proteinExistence type="predicted"/>
<reference evidence="2 3" key="1">
    <citation type="submission" date="2024-01" db="EMBL/GenBank/DDBJ databases">
        <title>The genomes of 5 underutilized Papilionoideae crops provide insights into root nodulation and disease resistanc.</title>
        <authorList>
            <person name="Jiang F."/>
        </authorList>
    </citation>
    <scope>NUCLEOTIDE SEQUENCE [LARGE SCALE GENOMIC DNA]</scope>
    <source>
        <strain evidence="2">JINMINGXINNONG_FW02</strain>
        <tissue evidence="2">Leaves</tissue>
    </source>
</reference>
<comment type="caution">
    <text evidence="2">The sequence shown here is derived from an EMBL/GenBank/DDBJ whole genome shotgun (WGS) entry which is preliminary data.</text>
</comment>
<accession>A0AAN9M3Y8</accession>
<keyword evidence="3" id="KW-1185">Reference proteome</keyword>
<protein>
    <submittedName>
        <fullName evidence="2">Uncharacterized protein</fullName>
    </submittedName>
</protein>
<keyword evidence="1" id="KW-0472">Membrane</keyword>
<dbReference type="EMBL" id="JAYMYR010000008">
    <property type="protein sequence ID" value="KAK7346961.1"/>
    <property type="molecule type" value="Genomic_DNA"/>
</dbReference>
<keyword evidence="1" id="KW-0812">Transmembrane</keyword>
<evidence type="ECO:0000256" key="1">
    <source>
        <dbReference type="SAM" id="Phobius"/>
    </source>
</evidence>
<gene>
    <name evidence="2" type="ORF">VNO80_21485</name>
</gene>
<name>A0AAN9M3Y8_PHACN</name>
<evidence type="ECO:0000313" key="3">
    <source>
        <dbReference type="Proteomes" id="UP001374584"/>
    </source>
</evidence>
<dbReference type="AlphaFoldDB" id="A0AAN9M3Y8"/>
<sequence length="147" mass="16155">MKQKRLVFCSSFCAALSVQLGFETGAAALPRLGEGVKRLVFCSSFHAALTVWLGVTTGGVALPRLVFCSSFHAALTVWLGVEIGAAALLRLGAGVDFDMEMLFLLIVNRYLTWLSTNIYPSHLENSVMMEREHHLKAQAFQMAEIFS</sequence>
<feature type="transmembrane region" description="Helical" evidence="1">
    <location>
        <begin position="38"/>
        <end position="62"/>
    </location>
</feature>
<organism evidence="2 3">
    <name type="scientific">Phaseolus coccineus</name>
    <name type="common">Scarlet runner bean</name>
    <name type="synonym">Phaseolus multiflorus</name>
    <dbReference type="NCBI Taxonomy" id="3886"/>
    <lineage>
        <taxon>Eukaryota</taxon>
        <taxon>Viridiplantae</taxon>
        <taxon>Streptophyta</taxon>
        <taxon>Embryophyta</taxon>
        <taxon>Tracheophyta</taxon>
        <taxon>Spermatophyta</taxon>
        <taxon>Magnoliopsida</taxon>
        <taxon>eudicotyledons</taxon>
        <taxon>Gunneridae</taxon>
        <taxon>Pentapetalae</taxon>
        <taxon>rosids</taxon>
        <taxon>fabids</taxon>
        <taxon>Fabales</taxon>
        <taxon>Fabaceae</taxon>
        <taxon>Papilionoideae</taxon>
        <taxon>50 kb inversion clade</taxon>
        <taxon>NPAAA clade</taxon>
        <taxon>indigoferoid/millettioid clade</taxon>
        <taxon>Phaseoleae</taxon>
        <taxon>Phaseolus</taxon>
    </lineage>
</organism>
<keyword evidence="1" id="KW-1133">Transmembrane helix</keyword>
<dbReference type="Proteomes" id="UP001374584">
    <property type="component" value="Unassembled WGS sequence"/>
</dbReference>
<evidence type="ECO:0000313" key="2">
    <source>
        <dbReference type="EMBL" id="KAK7346961.1"/>
    </source>
</evidence>